<evidence type="ECO:0000313" key="3">
    <source>
        <dbReference type="Proteomes" id="UP001138768"/>
    </source>
</evidence>
<proteinExistence type="predicted"/>
<name>A0A9X0WC82_9GAMM</name>
<dbReference type="Pfam" id="PF06048">
    <property type="entry name" value="DUF927"/>
    <property type="match status" value="1"/>
</dbReference>
<reference evidence="2 3" key="1">
    <citation type="journal article" date="2020" name="Microorganisms">
        <title>Osmotic Adaptation and Compatible Solute Biosynthesis of Phototrophic Bacteria as Revealed from Genome Analyses.</title>
        <authorList>
            <person name="Imhoff J.F."/>
            <person name="Rahn T."/>
            <person name="Kunzel S."/>
            <person name="Keller A."/>
            <person name="Neulinger S.C."/>
        </authorList>
    </citation>
    <scope>NUCLEOTIDE SEQUENCE [LARGE SCALE GENOMIC DNA]</scope>
    <source>
        <strain evidence="2 3">DSM 25653</strain>
    </source>
</reference>
<dbReference type="EMBL" id="NRRY01000050">
    <property type="protein sequence ID" value="MBK1620858.1"/>
    <property type="molecule type" value="Genomic_DNA"/>
</dbReference>
<evidence type="ECO:0000259" key="1">
    <source>
        <dbReference type="Pfam" id="PF06048"/>
    </source>
</evidence>
<dbReference type="Proteomes" id="UP001138768">
    <property type="component" value="Unassembled WGS sequence"/>
</dbReference>
<accession>A0A9X0WC82</accession>
<feature type="domain" description="DUF927" evidence="1">
    <location>
        <begin position="27"/>
        <end position="202"/>
    </location>
</feature>
<dbReference type="RefSeq" id="WP_242479581.1">
    <property type="nucleotide sequence ID" value="NZ_NRRY01000050.1"/>
</dbReference>
<comment type="caution">
    <text evidence="2">The sequence shown here is derived from an EMBL/GenBank/DDBJ whole genome shotgun (WGS) entry which is preliminary data.</text>
</comment>
<evidence type="ECO:0000313" key="2">
    <source>
        <dbReference type="EMBL" id="MBK1620858.1"/>
    </source>
</evidence>
<sequence length="471" mass="50308">MGSHHRLLCPLGVCWRSGADHSITHRASKRRVLAALSLGWHDGSFVLPDGVIGDGDIRFQSESASPPDFEQRGSLDDWRRDVSERAAGNDILTLAISAAFAGPLLDLAHIEHAGLHIYGDSSAGKTTAVQAAVSVWGGRALLRTWRATANGLEAAAAESNDSLLALDEIGQAPGREIGAIIYQLANGQGKARANVKGGSRRRASWRTVVLSSGERTIEAYMQSEGARYHAGQDVRLINLPVGQHQHGVFDDLHGAEDGRAFADAIKTATKQHHGLAGPAFVRWLIDQDDLGIGAAIDAIVTRMEPGSGQEGRVAHQIALIAAAGELASAAGITGWSAGRATRSAIDAFQLWRDQRGKGSTEDRQILDAVRSFIEKHGDSRFSERNGDSRHLVRDRAGYTEAEPTGGQTYLFLSSGLREAIAGHDLSRALAALHKAGWLNPSATGRHLVQKKIDGRNTAVYAVQLPDDGGEE</sequence>
<dbReference type="AlphaFoldDB" id="A0A9X0WC82"/>
<protein>
    <recommendedName>
        <fullName evidence="1">DUF927 domain-containing protein</fullName>
    </recommendedName>
</protein>
<dbReference type="InterPro" id="IPR009270">
    <property type="entry name" value="DUF927"/>
</dbReference>
<organism evidence="2 3">
    <name type="scientific">Lamprobacter modestohalophilus</name>
    <dbReference type="NCBI Taxonomy" id="1064514"/>
    <lineage>
        <taxon>Bacteria</taxon>
        <taxon>Pseudomonadati</taxon>
        <taxon>Pseudomonadota</taxon>
        <taxon>Gammaproteobacteria</taxon>
        <taxon>Chromatiales</taxon>
        <taxon>Chromatiaceae</taxon>
        <taxon>Lamprobacter</taxon>
    </lineage>
</organism>
<keyword evidence="3" id="KW-1185">Reference proteome</keyword>
<gene>
    <name evidence="2" type="ORF">CKO42_20995</name>
</gene>